<gene>
    <name evidence="2" type="ORF">EUBDOL_01729</name>
</gene>
<dbReference type="RefSeq" id="WP_004800382.1">
    <property type="nucleotide sequence ID" value="NZ_DS483477.1"/>
</dbReference>
<organism evidence="2 3">
    <name type="scientific">Amedibacillus dolichus DSM 3991</name>
    <dbReference type="NCBI Taxonomy" id="428127"/>
    <lineage>
        <taxon>Bacteria</taxon>
        <taxon>Bacillati</taxon>
        <taxon>Bacillota</taxon>
        <taxon>Erysipelotrichia</taxon>
        <taxon>Erysipelotrichales</taxon>
        <taxon>Erysipelotrichaceae</taxon>
        <taxon>Amedibacillus</taxon>
    </lineage>
</organism>
<accession>A8RE96</accession>
<dbReference type="EMBL" id="ABAW02000024">
    <property type="protein sequence ID" value="EDP10485.1"/>
    <property type="molecule type" value="Genomic_DNA"/>
</dbReference>
<dbReference type="InterPro" id="IPR007345">
    <property type="entry name" value="Polysacch_pyruvyl_Trfase"/>
</dbReference>
<proteinExistence type="predicted"/>
<comment type="caution">
    <text evidence="2">The sequence shown here is derived from an EMBL/GenBank/DDBJ whole genome shotgun (WGS) entry which is preliminary data.</text>
</comment>
<reference evidence="2 3" key="2">
    <citation type="submission" date="2007-09" db="EMBL/GenBank/DDBJ databases">
        <authorList>
            <person name="Fulton L."/>
            <person name="Clifton S."/>
            <person name="Fulton B."/>
            <person name="Xu J."/>
            <person name="Minx P."/>
            <person name="Pepin K.H."/>
            <person name="Johnson M."/>
            <person name="Thiruvilangam P."/>
            <person name="Bhonagiri V."/>
            <person name="Nash W.E."/>
            <person name="Mardis E.R."/>
            <person name="Wilson R.K."/>
        </authorList>
    </citation>
    <scope>NUCLEOTIDE SEQUENCE [LARGE SCALE GENOMIC DNA]</scope>
    <source>
        <strain evidence="2 3">DSM 3991</strain>
    </source>
</reference>
<protein>
    <recommendedName>
        <fullName evidence="1">Polysaccharide pyruvyl transferase domain-containing protein</fullName>
    </recommendedName>
</protein>
<dbReference type="eggNOG" id="COG2327">
    <property type="taxonomic scope" value="Bacteria"/>
</dbReference>
<dbReference type="GeneID" id="92793830"/>
<sequence length="389" mass="45426">MNKVGLSVCYDTKNFGSQLQVLATINQIEKLGYDTEIIRYKKKISLSLIIQNIPRLFNGQYINGLIKSNKKNKLLSKYPEIVDNIKIRNNRFSKFANDNFINVSNFYYGWHSLKNAAKKNYDMFLCGSDQLWLPSNLESHFYTLEYAPNEKPKISYATSFGVGEIPWYQKNRTKKYLNRLNHISTRELKGAEIINDLTGRDVQVVCDPTLLLTKEEWDKLIPNHTVVNEKYIFCYFLGENENHRLQAQKLANQFNLKIVTIPFLDNYVEIDRFFGDYSLYDIDTNDFVNLIRNAEFVLTDSFHGTIFSILNNKKFITFNRFDSKSKNSRNSRIDSLFKVLNIQERRYNSKLELSEQIIKDIDYGTVINNVESLRNDSINYLTNALAASE</sequence>
<evidence type="ECO:0000259" key="1">
    <source>
        <dbReference type="Pfam" id="PF04230"/>
    </source>
</evidence>
<evidence type="ECO:0000313" key="3">
    <source>
        <dbReference type="Proteomes" id="UP000004090"/>
    </source>
</evidence>
<dbReference type="Proteomes" id="UP000004090">
    <property type="component" value="Unassembled WGS sequence"/>
</dbReference>
<dbReference type="HOGENOM" id="CLU_025617_1_0_9"/>
<dbReference type="STRING" id="428127.EUBDOL_01729"/>
<feature type="domain" description="Polysaccharide pyruvyl transferase" evidence="1">
    <location>
        <begin position="14"/>
        <end position="320"/>
    </location>
</feature>
<dbReference type="AlphaFoldDB" id="A8RE96"/>
<name>A8RE96_9FIRM</name>
<evidence type="ECO:0000313" key="2">
    <source>
        <dbReference type="EMBL" id="EDP10485.1"/>
    </source>
</evidence>
<dbReference type="Pfam" id="PF04230">
    <property type="entry name" value="PS_pyruv_trans"/>
    <property type="match status" value="1"/>
</dbReference>
<reference evidence="2 3" key="1">
    <citation type="submission" date="2007-09" db="EMBL/GenBank/DDBJ databases">
        <title>Draft genome sequence of Eubacterium dolichum (DSM 3991).</title>
        <authorList>
            <person name="Sudarsanam P."/>
            <person name="Ley R."/>
            <person name="Guruge J."/>
            <person name="Turnbaugh P.J."/>
            <person name="Mahowald M."/>
            <person name="Liep D."/>
            <person name="Gordon J."/>
        </authorList>
    </citation>
    <scope>NUCLEOTIDE SEQUENCE [LARGE SCALE GENOMIC DNA]</scope>
    <source>
        <strain evidence="2 3">DSM 3991</strain>
    </source>
</reference>